<evidence type="ECO:0000313" key="2">
    <source>
        <dbReference type="Proteomes" id="UP000290288"/>
    </source>
</evidence>
<proteinExistence type="predicted"/>
<sequence>MTRKRHASYVEELEAERPLQRSTLAIDLWDDDQHQQLDHAIMSNSKFVRLNAQELTMQDFLLFPLLLKVVISQVNGKATDRDPSEIIFEDETLFHQLQDA</sequence>
<dbReference type="EMBL" id="SDEE01000225">
    <property type="protein sequence ID" value="RXW19034.1"/>
    <property type="molecule type" value="Genomic_DNA"/>
</dbReference>
<dbReference type="Proteomes" id="UP000290288">
    <property type="component" value="Unassembled WGS sequence"/>
</dbReference>
<accession>A0A4Q2DJM5</accession>
<dbReference type="AlphaFoldDB" id="A0A4Q2DJM5"/>
<comment type="caution">
    <text evidence="1">The sequence shown here is derived from an EMBL/GenBank/DDBJ whole genome shotgun (WGS) entry which is preliminary data.</text>
</comment>
<keyword evidence="2" id="KW-1185">Reference proteome</keyword>
<organism evidence="1 2">
    <name type="scientific">Candolleomyces aberdarensis</name>
    <dbReference type="NCBI Taxonomy" id="2316362"/>
    <lineage>
        <taxon>Eukaryota</taxon>
        <taxon>Fungi</taxon>
        <taxon>Dikarya</taxon>
        <taxon>Basidiomycota</taxon>
        <taxon>Agaricomycotina</taxon>
        <taxon>Agaricomycetes</taxon>
        <taxon>Agaricomycetidae</taxon>
        <taxon>Agaricales</taxon>
        <taxon>Agaricineae</taxon>
        <taxon>Psathyrellaceae</taxon>
        <taxon>Candolleomyces</taxon>
    </lineage>
</organism>
<protein>
    <submittedName>
        <fullName evidence="1">Uncharacterized protein</fullName>
    </submittedName>
</protein>
<name>A0A4Q2DJM5_9AGAR</name>
<gene>
    <name evidence="1" type="ORF">EST38_g6832</name>
</gene>
<evidence type="ECO:0000313" key="1">
    <source>
        <dbReference type="EMBL" id="RXW19034.1"/>
    </source>
</evidence>
<reference evidence="1 2" key="1">
    <citation type="submission" date="2019-01" db="EMBL/GenBank/DDBJ databases">
        <title>Draft genome sequence of Psathyrella aberdarensis IHI B618.</title>
        <authorList>
            <person name="Buettner E."/>
            <person name="Kellner H."/>
        </authorList>
    </citation>
    <scope>NUCLEOTIDE SEQUENCE [LARGE SCALE GENOMIC DNA]</scope>
    <source>
        <strain evidence="1 2">IHI B618</strain>
    </source>
</reference>